<feature type="domain" description="FKB95-like N-terminal Kelch" evidence="3">
    <location>
        <begin position="90"/>
        <end position="228"/>
    </location>
</feature>
<evidence type="ECO:0000256" key="1">
    <source>
        <dbReference type="SAM" id="MobiDB-lite"/>
    </source>
</evidence>
<dbReference type="Pfam" id="PF25210">
    <property type="entry name" value="Kelch_FKB95"/>
    <property type="match status" value="1"/>
</dbReference>
<protein>
    <recommendedName>
        <fullName evidence="6">F-box domain-containing protein</fullName>
    </recommendedName>
</protein>
<feature type="compositionally biased region" description="Basic and acidic residues" evidence="1">
    <location>
        <begin position="1"/>
        <end position="15"/>
    </location>
</feature>
<dbReference type="InterPro" id="IPR036047">
    <property type="entry name" value="F-box-like_dom_sf"/>
</dbReference>
<gene>
    <name evidence="4" type="ORF">TAV2_LOCUS12972</name>
</gene>
<proteinExistence type="predicted"/>
<reference evidence="4 5" key="1">
    <citation type="submission" date="2022-03" db="EMBL/GenBank/DDBJ databases">
        <authorList>
            <person name="Nunn A."/>
            <person name="Chopra R."/>
            <person name="Nunn A."/>
            <person name="Contreras Garrido A."/>
        </authorList>
    </citation>
    <scope>NUCLEOTIDE SEQUENCE [LARGE SCALE GENOMIC DNA]</scope>
</reference>
<feature type="region of interest" description="Disordered" evidence="1">
    <location>
        <begin position="1"/>
        <end position="22"/>
    </location>
</feature>
<dbReference type="Pfam" id="PF00646">
    <property type="entry name" value="F-box"/>
    <property type="match status" value="1"/>
</dbReference>
<dbReference type="SUPFAM" id="SSF81383">
    <property type="entry name" value="F-box domain"/>
    <property type="match status" value="1"/>
</dbReference>
<dbReference type="PANTHER" id="PTHR24414">
    <property type="entry name" value="F-BOX/KELCH-REPEAT PROTEIN SKIP4"/>
    <property type="match status" value="1"/>
</dbReference>
<evidence type="ECO:0008006" key="6">
    <source>
        <dbReference type="Google" id="ProtNLM"/>
    </source>
</evidence>
<evidence type="ECO:0000259" key="3">
    <source>
        <dbReference type="Pfam" id="PF25210"/>
    </source>
</evidence>
<dbReference type="InterPro" id="IPR057499">
    <property type="entry name" value="Kelch_FKB95"/>
</dbReference>
<dbReference type="Proteomes" id="UP000836841">
    <property type="component" value="Chromosome 4"/>
</dbReference>
<name>A0AAU9SCK8_THLAR</name>
<organism evidence="4 5">
    <name type="scientific">Thlaspi arvense</name>
    <name type="common">Field penny-cress</name>
    <dbReference type="NCBI Taxonomy" id="13288"/>
    <lineage>
        <taxon>Eukaryota</taxon>
        <taxon>Viridiplantae</taxon>
        <taxon>Streptophyta</taxon>
        <taxon>Embryophyta</taxon>
        <taxon>Tracheophyta</taxon>
        <taxon>Spermatophyta</taxon>
        <taxon>Magnoliopsida</taxon>
        <taxon>eudicotyledons</taxon>
        <taxon>Gunneridae</taxon>
        <taxon>Pentapetalae</taxon>
        <taxon>rosids</taxon>
        <taxon>malvids</taxon>
        <taxon>Brassicales</taxon>
        <taxon>Brassicaceae</taxon>
        <taxon>Thlaspideae</taxon>
        <taxon>Thlaspi</taxon>
    </lineage>
</organism>
<feature type="domain" description="F-box" evidence="2">
    <location>
        <begin position="25"/>
        <end position="62"/>
    </location>
</feature>
<sequence length="229" mass="25777">MDLEMSSKRRAKDEQSSESPSLMTELPKDVIVEIIARVPRSHYPTLSFVSKHLGSLVVSPDIDARRSLLGLTEHCLYVILHSDKTSDCRLYTLCRKANGNNSLVLIPSLPVMPRVGSFVAVGSRVYVFGEIDGALRVVDCKTHRVQPLSSIPVPMTHTIANIIDGRIYVIGCYKKRKLVVVFNTETQTWEKPVMIKVDIELGDAWRGCVVMDDKLYARDSVYEPKRTRC</sequence>
<dbReference type="Gene3D" id="2.120.10.80">
    <property type="entry name" value="Kelch-type beta propeller"/>
    <property type="match status" value="1"/>
</dbReference>
<keyword evidence="5" id="KW-1185">Reference proteome</keyword>
<evidence type="ECO:0000259" key="2">
    <source>
        <dbReference type="Pfam" id="PF00646"/>
    </source>
</evidence>
<dbReference type="InterPro" id="IPR050354">
    <property type="entry name" value="F-box/kelch-repeat_ARATH"/>
</dbReference>
<evidence type="ECO:0000313" key="5">
    <source>
        <dbReference type="Proteomes" id="UP000836841"/>
    </source>
</evidence>
<dbReference type="AlphaFoldDB" id="A0AAU9SCK8"/>
<evidence type="ECO:0000313" key="4">
    <source>
        <dbReference type="EMBL" id="CAH2060073.1"/>
    </source>
</evidence>
<dbReference type="InterPro" id="IPR015915">
    <property type="entry name" value="Kelch-typ_b-propeller"/>
</dbReference>
<dbReference type="PANTHER" id="PTHR24414:SF184">
    <property type="entry name" value="GALACTOSE OXIDASE_KELCH REPEAT SUPERFAMILY PROTEIN"/>
    <property type="match status" value="1"/>
</dbReference>
<dbReference type="SUPFAM" id="SSF117281">
    <property type="entry name" value="Kelch motif"/>
    <property type="match status" value="1"/>
</dbReference>
<dbReference type="InterPro" id="IPR001810">
    <property type="entry name" value="F-box_dom"/>
</dbReference>
<accession>A0AAU9SCK8</accession>
<dbReference type="EMBL" id="OU466860">
    <property type="protein sequence ID" value="CAH2060073.1"/>
    <property type="molecule type" value="Genomic_DNA"/>
</dbReference>